<dbReference type="RefSeq" id="WP_238800754.1">
    <property type="nucleotide sequence ID" value="NZ_JAKMUZ010000001.1"/>
</dbReference>
<evidence type="ECO:0000256" key="2">
    <source>
        <dbReference type="SAM" id="Phobius"/>
    </source>
</evidence>
<evidence type="ECO:0008006" key="6">
    <source>
        <dbReference type="Google" id="ProtNLM"/>
    </source>
</evidence>
<keyword evidence="2" id="KW-0812">Transmembrane</keyword>
<evidence type="ECO:0000256" key="1">
    <source>
        <dbReference type="SAM" id="MobiDB-lite"/>
    </source>
</evidence>
<evidence type="ECO:0000313" key="4">
    <source>
        <dbReference type="EMBL" id="MCZ9295140.1"/>
    </source>
</evidence>
<feature type="chain" id="PRO_5040993441" description="Secreted protein" evidence="3">
    <location>
        <begin position="29"/>
        <end position="119"/>
    </location>
</feature>
<sequence length="119" mass="12491">MKLFFRKALVAGATALSVAFAGTTVANAEDTTNGSSSEVAGVAKELFNSSSAGNDYASDKDGESNSNTDDSKKKEDTRTSKEKADDIKAWIGVFTAVIGALGTLFAFANKYFDLPFGTK</sequence>
<feature type="compositionally biased region" description="Basic and acidic residues" evidence="1">
    <location>
        <begin position="57"/>
        <end position="83"/>
    </location>
</feature>
<feature type="region of interest" description="Disordered" evidence="1">
    <location>
        <begin position="50"/>
        <end position="83"/>
    </location>
</feature>
<name>A0A9X3LVX2_9CORY</name>
<proteinExistence type="predicted"/>
<feature type="signal peptide" evidence="3">
    <location>
        <begin position="1"/>
        <end position="28"/>
    </location>
</feature>
<gene>
    <name evidence="4" type="ORF">L8V22_00970</name>
</gene>
<evidence type="ECO:0000256" key="3">
    <source>
        <dbReference type="SAM" id="SignalP"/>
    </source>
</evidence>
<keyword evidence="2" id="KW-1133">Transmembrane helix</keyword>
<reference evidence="4" key="1">
    <citation type="submission" date="2022-02" db="EMBL/GenBank/DDBJ databases">
        <title>Corynebacterium sp. from urogenital microbiome.</title>
        <authorList>
            <person name="Cappelli E.A."/>
            <person name="Ribeiro T.G."/>
            <person name="Peixe L."/>
        </authorList>
    </citation>
    <scope>NUCLEOTIDE SEQUENCE</scope>
    <source>
        <strain evidence="4">C21Ua_68</strain>
    </source>
</reference>
<accession>A0A9X3LVX2</accession>
<organism evidence="4 5">
    <name type="scientific">Corynebacterium yonathiae</name>
    <dbReference type="NCBI Taxonomy" id="2913504"/>
    <lineage>
        <taxon>Bacteria</taxon>
        <taxon>Bacillati</taxon>
        <taxon>Actinomycetota</taxon>
        <taxon>Actinomycetes</taxon>
        <taxon>Mycobacteriales</taxon>
        <taxon>Corynebacteriaceae</taxon>
        <taxon>Corynebacterium</taxon>
    </lineage>
</organism>
<evidence type="ECO:0000313" key="5">
    <source>
        <dbReference type="Proteomes" id="UP001146439"/>
    </source>
</evidence>
<dbReference type="AlphaFoldDB" id="A0A9X3LVX2"/>
<keyword evidence="3" id="KW-0732">Signal</keyword>
<protein>
    <recommendedName>
        <fullName evidence="6">Secreted protein</fullName>
    </recommendedName>
</protein>
<dbReference type="Proteomes" id="UP001146439">
    <property type="component" value="Unassembled WGS sequence"/>
</dbReference>
<feature type="transmembrane region" description="Helical" evidence="2">
    <location>
        <begin position="89"/>
        <end position="109"/>
    </location>
</feature>
<keyword evidence="2" id="KW-0472">Membrane</keyword>
<dbReference type="EMBL" id="JAKMUZ010000001">
    <property type="protein sequence ID" value="MCZ9295140.1"/>
    <property type="molecule type" value="Genomic_DNA"/>
</dbReference>
<comment type="caution">
    <text evidence="4">The sequence shown here is derived from an EMBL/GenBank/DDBJ whole genome shotgun (WGS) entry which is preliminary data.</text>
</comment>